<keyword evidence="4" id="KW-1185">Reference proteome</keyword>
<sequence>MSLSSVRPSPLFLKIAAIVLLSTVFLPWLDSLNNSQYWQFLPFAFGVLLVLVALSDWVMSRKAPQIALKRDLSEILSLYQNTAVKFAFANRSDAPLSFWWKEKTPDHWQLVTETAYVTLQANEECELSYFVTPQKRGAATIGGTYLRVGSFIGLWQLTWFKPYPSEHKVYPNFSAITDLSGLNGNLNLRQSGLKKYNMRGAGMDFLQLRDYREGEALRQVDWRASSRFNKLISKEFQEEKNQHILIMLDAGRRMRVQDDDLSYFEHALNALILLSFTALKNGDKLSIQSFGSQTRWLNQVKGVQNVSRMLHHFYDLYPDTISSDYIGASQELMLKHGKRSLVLLVSCLRDEDFDELLSAVKLLQDKHLVAVISIQEPIYQDIEKHAIDELDEALTYASSTILLRNIQHNIKKLQHQGVICIQTEASGLTSSLINTYLSIKKAGFL</sequence>
<name>A0ABV7FLD0_9ALTE</name>
<dbReference type="Pfam" id="PF01882">
    <property type="entry name" value="DUF58"/>
    <property type="match status" value="1"/>
</dbReference>
<keyword evidence="1" id="KW-0472">Membrane</keyword>
<feature type="transmembrane region" description="Helical" evidence="1">
    <location>
        <begin position="12"/>
        <end position="29"/>
    </location>
</feature>
<dbReference type="RefSeq" id="WP_376919263.1">
    <property type="nucleotide sequence ID" value="NZ_JBHRSW010000007.1"/>
</dbReference>
<dbReference type="Proteomes" id="UP001595478">
    <property type="component" value="Unassembled WGS sequence"/>
</dbReference>
<keyword evidence="1" id="KW-0812">Transmembrane</keyword>
<evidence type="ECO:0000256" key="1">
    <source>
        <dbReference type="SAM" id="Phobius"/>
    </source>
</evidence>
<organism evidence="3 4">
    <name type="scientific">Agaribacter flavus</name>
    <dbReference type="NCBI Taxonomy" id="1902781"/>
    <lineage>
        <taxon>Bacteria</taxon>
        <taxon>Pseudomonadati</taxon>
        <taxon>Pseudomonadota</taxon>
        <taxon>Gammaproteobacteria</taxon>
        <taxon>Alteromonadales</taxon>
        <taxon>Alteromonadaceae</taxon>
        <taxon>Agaribacter</taxon>
    </lineage>
</organism>
<evidence type="ECO:0000313" key="4">
    <source>
        <dbReference type="Proteomes" id="UP001595478"/>
    </source>
</evidence>
<evidence type="ECO:0000259" key="2">
    <source>
        <dbReference type="Pfam" id="PF01882"/>
    </source>
</evidence>
<gene>
    <name evidence="3" type="ORF">ACFOHL_05795</name>
</gene>
<dbReference type="PANTHER" id="PTHR33608:SF3">
    <property type="entry name" value="SLR2013 PROTEIN"/>
    <property type="match status" value="1"/>
</dbReference>
<evidence type="ECO:0000313" key="3">
    <source>
        <dbReference type="EMBL" id="MFC3121124.1"/>
    </source>
</evidence>
<comment type="caution">
    <text evidence="3">The sequence shown here is derived from an EMBL/GenBank/DDBJ whole genome shotgun (WGS) entry which is preliminary data.</text>
</comment>
<keyword evidence="1" id="KW-1133">Transmembrane helix</keyword>
<protein>
    <submittedName>
        <fullName evidence="3">DUF58 domain-containing protein</fullName>
    </submittedName>
</protein>
<accession>A0ABV7FLD0</accession>
<dbReference type="InterPro" id="IPR002881">
    <property type="entry name" value="DUF58"/>
</dbReference>
<dbReference type="EMBL" id="JBHRSW010000007">
    <property type="protein sequence ID" value="MFC3121124.1"/>
    <property type="molecule type" value="Genomic_DNA"/>
</dbReference>
<dbReference type="PANTHER" id="PTHR33608">
    <property type="entry name" value="BLL2464 PROTEIN"/>
    <property type="match status" value="1"/>
</dbReference>
<feature type="transmembrane region" description="Helical" evidence="1">
    <location>
        <begin position="41"/>
        <end position="59"/>
    </location>
</feature>
<feature type="domain" description="DUF58" evidence="2">
    <location>
        <begin position="208"/>
        <end position="382"/>
    </location>
</feature>
<reference evidence="4" key="1">
    <citation type="journal article" date="2019" name="Int. J. Syst. Evol. Microbiol.">
        <title>The Global Catalogue of Microorganisms (GCM) 10K type strain sequencing project: providing services to taxonomists for standard genome sequencing and annotation.</title>
        <authorList>
            <consortium name="The Broad Institute Genomics Platform"/>
            <consortium name="The Broad Institute Genome Sequencing Center for Infectious Disease"/>
            <person name="Wu L."/>
            <person name="Ma J."/>
        </authorList>
    </citation>
    <scope>NUCLEOTIDE SEQUENCE [LARGE SCALE GENOMIC DNA]</scope>
    <source>
        <strain evidence="4">KCTC 52473</strain>
    </source>
</reference>
<proteinExistence type="predicted"/>